<proteinExistence type="predicted"/>
<organism evidence="2">
    <name type="scientific">Amphimedon queenslandica</name>
    <name type="common">Sponge</name>
    <dbReference type="NCBI Taxonomy" id="400682"/>
    <lineage>
        <taxon>Eukaryota</taxon>
        <taxon>Metazoa</taxon>
        <taxon>Porifera</taxon>
        <taxon>Demospongiae</taxon>
        <taxon>Heteroscleromorpha</taxon>
        <taxon>Haplosclerida</taxon>
        <taxon>Niphatidae</taxon>
        <taxon>Amphimedon</taxon>
    </lineage>
</organism>
<keyword evidence="1" id="KW-0812">Transmembrane</keyword>
<protein>
    <submittedName>
        <fullName evidence="2">Uncharacterized protein</fullName>
    </submittedName>
</protein>
<feature type="transmembrane region" description="Helical" evidence="1">
    <location>
        <begin position="12"/>
        <end position="39"/>
    </location>
</feature>
<dbReference type="InParanoid" id="A0A1X7T5R8"/>
<reference evidence="2" key="1">
    <citation type="submission" date="2017-05" db="UniProtKB">
        <authorList>
            <consortium name="EnsemblMetazoa"/>
        </authorList>
    </citation>
    <scope>IDENTIFICATION</scope>
</reference>
<dbReference type="AlphaFoldDB" id="A0A1X7T5R8"/>
<dbReference type="EnsemblMetazoa" id="Aqu2.1.09725_001">
    <property type="protein sequence ID" value="Aqu2.1.09725_001"/>
    <property type="gene ID" value="Aqu2.1.09725"/>
</dbReference>
<accession>A0A1X7T5R8</accession>
<evidence type="ECO:0000256" key="1">
    <source>
        <dbReference type="SAM" id="Phobius"/>
    </source>
</evidence>
<evidence type="ECO:0000313" key="2">
    <source>
        <dbReference type="EnsemblMetazoa" id="Aqu2.1.09725_001"/>
    </source>
</evidence>
<keyword evidence="1" id="KW-1133">Transmembrane helix</keyword>
<name>A0A1X7T5R8_AMPQE</name>
<sequence length="85" mass="9138">MISESTDVGTISVAIAVPITGLLTGLITAIITSIICLIMRKKGRTNNSKETDLCGPVYDLPVVDNKQSEEKHIDVSRNTAYGQAF</sequence>
<keyword evidence="1" id="KW-0472">Membrane</keyword>